<keyword evidence="1" id="KW-0472">Membrane</keyword>
<dbReference type="EMBL" id="CADCVZ010000001">
    <property type="protein sequence ID" value="CAA9487234.1"/>
    <property type="molecule type" value="Genomic_DNA"/>
</dbReference>
<name>A0A6J4S7F9_9SPHN</name>
<feature type="transmembrane region" description="Helical" evidence="1">
    <location>
        <begin position="91"/>
        <end position="110"/>
    </location>
</feature>
<evidence type="ECO:0000256" key="1">
    <source>
        <dbReference type="SAM" id="Phobius"/>
    </source>
</evidence>
<organism evidence="2">
    <name type="scientific">uncultured Sphingomonas sp</name>
    <dbReference type="NCBI Taxonomy" id="158754"/>
    <lineage>
        <taxon>Bacteria</taxon>
        <taxon>Pseudomonadati</taxon>
        <taxon>Pseudomonadota</taxon>
        <taxon>Alphaproteobacteria</taxon>
        <taxon>Sphingomonadales</taxon>
        <taxon>Sphingomonadaceae</taxon>
        <taxon>Sphingomonas</taxon>
        <taxon>environmental samples</taxon>
    </lineage>
</organism>
<feature type="transmembrane region" description="Helical" evidence="1">
    <location>
        <begin position="116"/>
        <end position="138"/>
    </location>
</feature>
<feature type="transmembrane region" description="Helical" evidence="1">
    <location>
        <begin position="283"/>
        <end position="304"/>
    </location>
</feature>
<dbReference type="AlphaFoldDB" id="A0A6J4S7F9"/>
<sequence length="501" mass="54383">MSQIRLPEASAREVLLVRAIESEDPEGAVLTREDRQFATGAALSERGLGERDDPRETARFLHRRSELALERMLSRFPALRRACGLSRWPPWLNWAVPLLALAVGLVSHRLDGDRLNILAFPLLGMLAWNLLVYAWLLVGKIRRALGRRTEMSGHPLLQLLERFGGPAATRLAAQPTLERGVARFVRDWGRAAGALTRYRASRTLHLGAALFAVGVIAGLLIRARYTAEYRAGWAGTWAGAEGEVAGFLQLVLGPASWLTGIALPDVERLRALRGGGENAGDWLILWAVTATLFVIGPRLLLAAWNAGKAAVLKRRVPVPGAEDFYVRSLLRNALGRPGVARVVPYGFEPSPAARERLGRLLGAALGEKVRVEVDDPVPYGAEDRWLASEGRDLGRADQLVLLFAMASTPEAENHGAFARGVRDALVGGGTGLTLLIDDSSFRERLRGQASASRRLDDRASAWRGVLAPVGTAPVLLGLELGEDEVSARTLEKALMRSPVPA</sequence>
<protein>
    <recommendedName>
        <fullName evidence="3">DUF2868 domain-containing protein</fullName>
    </recommendedName>
</protein>
<evidence type="ECO:0008006" key="3">
    <source>
        <dbReference type="Google" id="ProtNLM"/>
    </source>
</evidence>
<feature type="transmembrane region" description="Helical" evidence="1">
    <location>
        <begin position="204"/>
        <end position="225"/>
    </location>
</feature>
<dbReference type="RefSeq" id="WP_294171280.1">
    <property type="nucleotide sequence ID" value="NZ_CADCVZ010000001.1"/>
</dbReference>
<keyword evidence="1" id="KW-0812">Transmembrane</keyword>
<accession>A0A6J4S7F9</accession>
<keyword evidence="1" id="KW-1133">Transmembrane helix</keyword>
<reference evidence="2" key="1">
    <citation type="submission" date="2020-02" db="EMBL/GenBank/DDBJ databases">
        <authorList>
            <person name="Meier V. D."/>
        </authorList>
    </citation>
    <scope>NUCLEOTIDE SEQUENCE</scope>
    <source>
        <strain evidence="2">AVDCRST_MAG09</strain>
    </source>
</reference>
<evidence type="ECO:0000313" key="2">
    <source>
        <dbReference type="EMBL" id="CAA9487234.1"/>
    </source>
</evidence>
<proteinExistence type="predicted"/>
<gene>
    <name evidence="2" type="ORF">AVDCRST_MAG09-605</name>
</gene>